<dbReference type="Proteomes" id="UP000254893">
    <property type="component" value="Unassembled WGS sequence"/>
</dbReference>
<dbReference type="InterPro" id="IPR036822">
    <property type="entry name" value="CutC-like_dom_sf"/>
</dbReference>
<evidence type="ECO:0000313" key="4">
    <source>
        <dbReference type="Proteomes" id="UP000254893"/>
    </source>
</evidence>
<comment type="similarity">
    <text evidence="1 2">Belongs to the CutC family.</text>
</comment>
<dbReference type="HAMAP" id="MF_00795">
    <property type="entry name" value="CutC"/>
    <property type="match status" value="1"/>
</dbReference>
<dbReference type="GO" id="GO:0005507">
    <property type="term" value="F:copper ion binding"/>
    <property type="evidence" value="ECO:0007669"/>
    <property type="project" value="TreeGrafter"/>
</dbReference>
<reference evidence="3 4" key="1">
    <citation type="submission" date="2018-06" db="EMBL/GenBank/DDBJ databases">
        <authorList>
            <consortium name="Pathogen Informatics"/>
            <person name="Doyle S."/>
        </authorList>
    </citation>
    <scope>NUCLEOTIDE SEQUENCE [LARGE SCALE GENOMIC DNA]</scope>
    <source>
        <strain evidence="3 4">NCTC11388</strain>
    </source>
</reference>
<dbReference type="PANTHER" id="PTHR12598">
    <property type="entry name" value="COPPER HOMEOSTASIS PROTEIN CUTC"/>
    <property type="match status" value="1"/>
</dbReference>
<dbReference type="AlphaFoldDB" id="A0A380CKA8"/>
<dbReference type="GO" id="GO:0005737">
    <property type="term" value="C:cytoplasm"/>
    <property type="evidence" value="ECO:0007669"/>
    <property type="project" value="UniProtKB-SubCell"/>
</dbReference>
<proteinExistence type="inferred from homology"/>
<accession>A0A380CKA8</accession>
<dbReference type="Gene3D" id="3.20.20.380">
    <property type="entry name" value="Copper homeostasis (CutC) domain"/>
    <property type="match status" value="1"/>
</dbReference>
<keyword evidence="2" id="KW-0963">Cytoplasm</keyword>
<dbReference type="InterPro" id="IPR005627">
    <property type="entry name" value="CutC-like"/>
</dbReference>
<gene>
    <name evidence="2 3" type="primary">cutC</name>
    <name evidence="3" type="ORF">NCTC11388_03213</name>
</gene>
<evidence type="ECO:0000313" key="3">
    <source>
        <dbReference type="EMBL" id="SUJ22194.1"/>
    </source>
</evidence>
<dbReference type="PANTHER" id="PTHR12598:SF0">
    <property type="entry name" value="COPPER HOMEOSTASIS PROTEIN CUTC HOMOLOG"/>
    <property type="match status" value="1"/>
</dbReference>
<evidence type="ECO:0000256" key="2">
    <source>
        <dbReference type="HAMAP-Rule" id="MF_00795"/>
    </source>
</evidence>
<protein>
    <recommendedName>
        <fullName evidence="2">PF03932 family protein CutC</fullName>
    </recommendedName>
</protein>
<dbReference type="Pfam" id="PF03932">
    <property type="entry name" value="CutC"/>
    <property type="match status" value="1"/>
</dbReference>
<dbReference type="EMBL" id="UGYW01000002">
    <property type="protein sequence ID" value="SUJ22194.1"/>
    <property type="molecule type" value="Genomic_DNA"/>
</dbReference>
<name>A0A380CKA8_SPHSI</name>
<dbReference type="SUPFAM" id="SSF110395">
    <property type="entry name" value="CutC-like"/>
    <property type="match status" value="1"/>
</dbReference>
<evidence type="ECO:0000256" key="1">
    <source>
        <dbReference type="ARBA" id="ARBA00007768"/>
    </source>
</evidence>
<dbReference type="FunFam" id="3.20.20.380:FF:000001">
    <property type="entry name" value="Copper homeostasis protein CutC"/>
    <property type="match status" value="1"/>
</dbReference>
<sequence length="254" mass="27860">MIGKEKDLNGYRLEICANSITSAVAAEEGGASRVELCQNLENGGTTPSYGQIRITRERLSIGIHVLIRPRGGDFLYSDDEFNEILADVSYCKEIKCDGIVVGILDNEGNVDIPRMQKVIETARPLKVVFHRAFDKCRDPYSSLEDIISLGCDRILTSGQANTAWDGRELLHELIGKAEGRIEIMPGGGVNENNIAELLSYTQALSAHSSAKEDVASGMLYKDNKVTGMDEGTVLSSTKKVRLMADILKKPLKLR</sequence>
<comment type="caution">
    <text evidence="2">Once thought to be involved in copper homeostasis, experiments in E.coli have shown this is not the case.</text>
</comment>
<dbReference type="RefSeq" id="WP_115170821.1">
    <property type="nucleotide sequence ID" value="NZ_UGYW01000002.1"/>
</dbReference>
<organism evidence="3 4">
    <name type="scientific">Sphingobacterium spiritivorum</name>
    <name type="common">Flavobacterium spiritivorum</name>
    <dbReference type="NCBI Taxonomy" id="258"/>
    <lineage>
        <taxon>Bacteria</taxon>
        <taxon>Pseudomonadati</taxon>
        <taxon>Bacteroidota</taxon>
        <taxon>Sphingobacteriia</taxon>
        <taxon>Sphingobacteriales</taxon>
        <taxon>Sphingobacteriaceae</taxon>
        <taxon>Sphingobacterium</taxon>
    </lineage>
</organism>
<comment type="subcellular location">
    <subcellularLocation>
        <location evidence="2">Cytoplasm</location>
    </subcellularLocation>
</comment>